<feature type="transmembrane region" description="Helical" evidence="2">
    <location>
        <begin position="60"/>
        <end position="82"/>
    </location>
</feature>
<accession>A0A0F9RKH8</accession>
<evidence type="ECO:0000256" key="2">
    <source>
        <dbReference type="SAM" id="Phobius"/>
    </source>
</evidence>
<keyword evidence="2" id="KW-0812">Transmembrane</keyword>
<keyword evidence="2" id="KW-1133">Transmembrane helix</keyword>
<name>A0A0F9RKH8_9ZZZZ</name>
<evidence type="ECO:0000313" key="3">
    <source>
        <dbReference type="EMBL" id="KKN25471.1"/>
    </source>
</evidence>
<comment type="caution">
    <text evidence="3">The sequence shown here is derived from an EMBL/GenBank/DDBJ whole genome shotgun (WGS) entry which is preliminary data.</text>
</comment>
<gene>
    <name evidence="3" type="ORF">LCGC14_0884360</name>
</gene>
<sequence>MKSDLFRQNKSLPNWLGGFLIQLQQSLVYVGIFNIVMLAITMWYTAGYEIVNKYLPAVNIGHFLIAIGSGWLIIIFVDYKYLTPTRLRYQNRQVAKHKNPAMELLQKVDRDNEKLHKDIEAIKKALNIEENTNGLSKK</sequence>
<proteinExistence type="predicted"/>
<evidence type="ECO:0000256" key="1">
    <source>
        <dbReference type="SAM" id="Coils"/>
    </source>
</evidence>
<feature type="coiled-coil region" evidence="1">
    <location>
        <begin position="105"/>
        <end position="132"/>
    </location>
</feature>
<dbReference type="AlphaFoldDB" id="A0A0F9RKH8"/>
<keyword evidence="2" id="KW-0472">Membrane</keyword>
<dbReference type="EMBL" id="LAZR01002800">
    <property type="protein sequence ID" value="KKN25471.1"/>
    <property type="molecule type" value="Genomic_DNA"/>
</dbReference>
<feature type="transmembrane region" description="Helical" evidence="2">
    <location>
        <begin position="27"/>
        <end position="48"/>
    </location>
</feature>
<organism evidence="3">
    <name type="scientific">marine sediment metagenome</name>
    <dbReference type="NCBI Taxonomy" id="412755"/>
    <lineage>
        <taxon>unclassified sequences</taxon>
        <taxon>metagenomes</taxon>
        <taxon>ecological metagenomes</taxon>
    </lineage>
</organism>
<protein>
    <submittedName>
        <fullName evidence="3">Uncharacterized protein</fullName>
    </submittedName>
</protein>
<keyword evidence="1" id="KW-0175">Coiled coil</keyword>
<reference evidence="3" key="1">
    <citation type="journal article" date="2015" name="Nature">
        <title>Complex archaea that bridge the gap between prokaryotes and eukaryotes.</title>
        <authorList>
            <person name="Spang A."/>
            <person name="Saw J.H."/>
            <person name="Jorgensen S.L."/>
            <person name="Zaremba-Niedzwiedzka K."/>
            <person name="Martijn J."/>
            <person name="Lind A.E."/>
            <person name="van Eijk R."/>
            <person name="Schleper C."/>
            <person name="Guy L."/>
            <person name="Ettema T.J."/>
        </authorList>
    </citation>
    <scope>NUCLEOTIDE SEQUENCE</scope>
</reference>